<keyword evidence="2" id="KW-1185">Reference proteome</keyword>
<dbReference type="OrthoDB" id="9849432at2"/>
<reference evidence="1 2" key="1">
    <citation type="submission" date="2015-05" db="EMBL/GenBank/DDBJ databases">
        <title>Complete genome sequence of a sulfur-oxidizing gammaproteobacterium strain HA5.</title>
        <authorList>
            <person name="Miura A."/>
            <person name="Kojima H."/>
            <person name="Fukui M."/>
        </authorList>
    </citation>
    <scope>NUCLEOTIDE SEQUENCE [LARGE SCALE GENOMIC DNA]</scope>
    <source>
        <strain evidence="1 2">HA5</strain>
    </source>
</reference>
<proteinExistence type="predicted"/>
<evidence type="ECO:0000313" key="1">
    <source>
        <dbReference type="EMBL" id="BAV34184.1"/>
    </source>
</evidence>
<dbReference type="KEGG" id="slim:SCL_1893"/>
<dbReference type="EMBL" id="AP014879">
    <property type="protein sequence ID" value="BAV34184.1"/>
    <property type="molecule type" value="Genomic_DNA"/>
</dbReference>
<organism evidence="1 2">
    <name type="scientific">Sulfuricaulis limicola</name>
    <dbReference type="NCBI Taxonomy" id="1620215"/>
    <lineage>
        <taxon>Bacteria</taxon>
        <taxon>Pseudomonadati</taxon>
        <taxon>Pseudomonadota</taxon>
        <taxon>Gammaproteobacteria</taxon>
        <taxon>Acidiferrobacterales</taxon>
        <taxon>Acidiferrobacteraceae</taxon>
        <taxon>Sulfuricaulis</taxon>
    </lineage>
</organism>
<protein>
    <submittedName>
        <fullName evidence="1">Uncharacterized protein</fullName>
    </submittedName>
</protein>
<accession>A0A1B4XH90</accession>
<dbReference type="AlphaFoldDB" id="A0A1B4XH90"/>
<dbReference type="InParanoid" id="A0A1B4XH90"/>
<evidence type="ECO:0000313" key="2">
    <source>
        <dbReference type="Proteomes" id="UP000243180"/>
    </source>
</evidence>
<name>A0A1B4XH90_9GAMM</name>
<sequence>MNFKELLEQLEEHLGFHQFPVNPAATNIKDVFEGTPLHHDLMTRLVRAIYVSNACRVLTDPVKLDKTFQALTPIRQEILRAARTDVDLYRVLDELGAALNQIFAESMVAKKMAGPVVRRTAEIIPLSAYRHLRKLKTSA</sequence>
<dbReference type="Proteomes" id="UP000243180">
    <property type="component" value="Chromosome"/>
</dbReference>
<gene>
    <name evidence="1" type="ORF">SCL_1893</name>
</gene>
<dbReference type="RefSeq" id="WP_096360964.1">
    <property type="nucleotide sequence ID" value="NZ_AP014879.1"/>
</dbReference>